<dbReference type="AlphaFoldDB" id="A0A0F9NAH0"/>
<comment type="caution">
    <text evidence="1">The sequence shown here is derived from an EMBL/GenBank/DDBJ whole genome shotgun (WGS) entry which is preliminary data.</text>
</comment>
<dbReference type="EMBL" id="LAZR01003605">
    <property type="protein sequence ID" value="KKN16540.1"/>
    <property type="molecule type" value="Genomic_DNA"/>
</dbReference>
<name>A0A0F9NAH0_9ZZZZ</name>
<sequence length="66" mass="7284">MKTPPKDNPKQTICVISVVLQDVTDDLALGVKKKIDAVLVDIPDHRVDFRIMTGQQPTQPSDKDNG</sequence>
<proteinExistence type="predicted"/>
<organism evidence="1">
    <name type="scientific">marine sediment metagenome</name>
    <dbReference type="NCBI Taxonomy" id="412755"/>
    <lineage>
        <taxon>unclassified sequences</taxon>
        <taxon>metagenomes</taxon>
        <taxon>ecological metagenomes</taxon>
    </lineage>
</organism>
<reference evidence="1" key="1">
    <citation type="journal article" date="2015" name="Nature">
        <title>Complex archaea that bridge the gap between prokaryotes and eukaryotes.</title>
        <authorList>
            <person name="Spang A."/>
            <person name="Saw J.H."/>
            <person name="Jorgensen S.L."/>
            <person name="Zaremba-Niedzwiedzka K."/>
            <person name="Martijn J."/>
            <person name="Lind A.E."/>
            <person name="van Eijk R."/>
            <person name="Schleper C."/>
            <person name="Guy L."/>
            <person name="Ettema T.J."/>
        </authorList>
    </citation>
    <scope>NUCLEOTIDE SEQUENCE</scope>
</reference>
<gene>
    <name evidence="1" type="ORF">LCGC14_0974910</name>
</gene>
<accession>A0A0F9NAH0</accession>
<protein>
    <submittedName>
        <fullName evidence="1">Uncharacterized protein</fullName>
    </submittedName>
</protein>
<evidence type="ECO:0000313" key="1">
    <source>
        <dbReference type="EMBL" id="KKN16540.1"/>
    </source>
</evidence>